<evidence type="ECO:0000313" key="4">
    <source>
        <dbReference type="Proteomes" id="UP000239649"/>
    </source>
</evidence>
<keyword evidence="3" id="KW-0282">Flagellum</keyword>
<feature type="compositionally biased region" description="Low complexity" evidence="1">
    <location>
        <begin position="843"/>
        <end position="901"/>
    </location>
</feature>
<dbReference type="OrthoDB" id="513029at2759"/>
<sequence>MPAVSVHDPAALPPELARAPAVYLSRSVGDGGGALEGEALAAAVAATLLPGGPCLPALHQLLDLVVAPWLAAQQPRSGEGSGTLSSRAGAATAANTARSGAAPTSRAAAASPPSTARSAAQHAGGGGPAGELLAATRRFSKQAAAAARHLRSEVQVQLPDGVDLNDVAAAAANEQAVAACERCMEKWVLLATKAVAREDAAQPAGRGPLPELEFWVARAEALGHLLEQFGAPAVCAVQAVVERGSADGALVGTFRVQISELTRLSLEARDNARFLGTLERHFRAIHSGPLAAVADAVQPLLNALRMIWVISRYFGDDVHMSNLLERIAQGLQDRLDGAVDIGALFRAPAAESLALVRTCEAIARGWQAHYLANRERIEASGHHARWEFSKSLLFERTNHIAGVCAELGGMLEAVDDFHQFLGPELKAVTGDATVIEEVTVMVSAMVEPVEQVEFSPFDRARAGDWHAVRARFARDADDVMLSIRDLVDTCFRKLRSVDAAAQLLHSFQRIQAQGAMRQQMADKLVAVLEHFINEIASVRRLFEEGREAPPVTRNQPPLAGSIRWSRGLLARLRRTWLRLQALNAELESLEPGKRAAAALTDLSKDMLRYEKTRFAAWCGTVDAAVTAGVQQPLLARVSSDASGTVTSTSDAAAGAAVGTPGPPLKAGGPGSPGAGTGAGVSSSGGGGPPGRLAINFPSGLLLMMREAKYLDQLGLAVPPLAVNLALQEGQLREHFQELGGMLERHAAASAPLRSAERALLSEQLAALEAVLEPGLTRINWSSLTIPDFVAGVNKAVDQFNALVAQVQKNTGLIEKVLYHISRARLVPPDAPPPGSGSGGSGAAAGSAARTAAPAASSAEQQQMAEAPAGEEALAPAEQPAAGTAGAAAAEPAEGAGAAAAAPDVPTLQEFYEDFEQHRQQVVEGLAGRYRTVGPLLIKVEELVAGSATGKTPRLAGYYAYWERRLFSAVCSMVVSALQALTERMQACRVHGGVPREGDDAESVGTAPKLPLFRVALQLMAPEVVAAPSATEVGRQLGRLMRNLVESARPFTRWMDATCLEAPEQYIYGEDAEPFTFSFFADVSQSPAVIRAMLAAQHEVQRATAGVGRVAERWRVFGALWRTDRAAALAKLRARKPNVAAAEERIAQYHRLGEDAWAAGADHDVHFIRVRCTQLASAVRTEAQAWVRGIGEALAEAEAPQREALRHQAATLLAGVQREAQEEADVGRIHAAIAAAEAAAPGAAAALEELEERCRCRWSFVVPPNGAALAAELAALEDLRSAWTALATAAAERARAGVQLPKRADSPEAAAGEELSADASRRSSALPGVRSRAGGLLRTASSASTASTASNKGKRGSSRVGKAAAGS</sequence>
<feature type="compositionally biased region" description="Low complexity" evidence="1">
    <location>
        <begin position="644"/>
        <end position="659"/>
    </location>
</feature>
<feature type="compositionally biased region" description="Low complexity" evidence="1">
    <location>
        <begin position="82"/>
        <end position="122"/>
    </location>
</feature>
<dbReference type="PANTHER" id="PTHR22878">
    <property type="entry name" value="DYNEIN HEAVY CHAIN 6, AXONEMAL-LIKE-RELATED"/>
    <property type="match status" value="1"/>
</dbReference>
<dbReference type="InterPro" id="IPR013594">
    <property type="entry name" value="Dynein_heavy_tail"/>
</dbReference>
<dbReference type="EMBL" id="LHPF02000014">
    <property type="protein sequence ID" value="PSC71616.1"/>
    <property type="molecule type" value="Genomic_DNA"/>
</dbReference>
<evidence type="ECO:0000259" key="2">
    <source>
        <dbReference type="Pfam" id="PF08385"/>
    </source>
</evidence>
<proteinExistence type="predicted"/>
<dbReference type="GO" id="GO:0045505">
    <property type="term" value="F:dynein intermediate chain binding"/>
    <property type="evidence" value="ECO:0007669"/>
    <property type="project" value="InterPro"/>
</dbReference>
<dbReference type="GO" id="GO:0007018">
    <property type="term" value="P:microtubule-based movement"/>
    <property type="evidence" value="ECO:0007669"/>
    <property type="project" value="InterPro"/>
</dbReference>
<feature type="compositionally biased region" description="Gly residues" evidence="1">
    <location>
        <begin position="667"/>
        <end position="688"/>
    </location>
</feature>
<dbReference type="Proteomes" id="UP000239649">
    <property type="component" value="Unassembled WGS sequence"/>
</dbReference>
<feature type="region of interest" description="Disordered" evidence="1">
    <location>
        <begin position="644"/>
        <end position="688"/>
    </location>
</feature>
<dbReference type="PANTHER" id="PTHR22878:SF63">
    <property type="entry name" value="DYNEIN AXONEMAL HEAVY CHAIN 10"/>
    <property type="match status" value="1"/>
</dbReference>
<dbReference type="Pfam" id="PF08385">
    <property type="entry name" value="DHC_N1"/>
    <property type="match status" value="1"/>
</dbReference>
<feature type="compositionally biased region" description="Low complexity" evidence="1">
    <location>
        <begin position="1338"/>
        <end position="1349"/>
    </location>
</feature>
<evidence type="ECO:0000313" key="3">
    <source>
        <dbReference type="EMBL" id="PSC71616.1"/>
    </source>
</evidence>
<organism evidence="3 4">
    <name type="scientific">Micractinium conductrix</name>
    <dbReference type="NCBI Taxonomy" id="554055"/>
    <lineage>
        <taxon>Eukaryota</taxon>
        <taxon>Viridiplantae</taxon>
        <taxon>Chlorophyta</taxon>
        <taxon>core chlorophytes</taxon>
        <taxon>Trebouxiophyceae</taxon>
        <taxon>Chlorellales</taxon>
        <taxon>Chlorellaceae</taxon>
        <taxon>Chlorella clade</taxon>
        <taxon>Micractinium</taxon>
    </lineage>
</organism>
<name>A0A2P6VC03_9CHLO</name>
<dbReference type="InterPro" id="IPR026983">
    <property type="entry name" value="DHC"/>
</dbReference>
<feature type="region of interest" description="Disordered" evidence="1">
    <location>
        <begin position="1296"/>
        <end position="1366"/>
    </location>
</feature>
<protein>
    <submittedName>
        <fullName evidence="3">Flagellar inner arm dynein 1 heavy chain alpha</fullName>
    </submittedName>
</protein>
<comment type="caution">
    <text evidence="3">The sequence shown here is derived from an EMBL/GenBank/DDBJ whole genome shotgun (WGS) entry which is preliminary data.</text>
</comment>
<accession>A0A2P6VC03</accession>
<feature type="region of interest" description="Disordered" evidence="1">
    <location>
        <begin position="75"/>
        <end position="131"/>
    </location>
</feature>
<dbReference type="STRING" id="554055.A0A2P6VC03"/>
<dbReference type="GO" id="GO:0030286">
    <property type="term" value="C:dynein complex"/>
    <property type="evidence" value="ECO:0007669"/>
    <property type="project" value="InterPro"/>
</dbReference>
<dbReference type="GO" id="GO:0051959">
    <property type="term" value="F:dynein light intermediate chain binding"/>
    <property type="evidence" value="ECO:0007669"/>
    <property type="project" value="InterPro"/>
</dbReference>
<keyword evidence="3" id="KW-0969">Cilium</keyword>
<reference evidence="3 4" key="1">
    <citation type="journal article" date="2018" name="Plant J.">
        <title>Genome sequences of Chlorella sorokiniana UTEX 1602 and Micractinium conductrix SAG 241.80: implications to maltose excretion by a green alga.</title>
        <authorList>
            <person name="Arriola M.B."/>
            <person name="Velmurugan N."/>
            <person name="Zhang Y."/>
            <person name="Plunkett M.H."/>
            <person name="Hondzo H."/>
            <person name="Barney B.M."/>
        </authorList>
    </citation>
    <scope>NUCLEOTIDE SEQUENCE [LARGE SCALE GENOMIC DNA]</scope>
    <source>
        <strain evidence="3 4">SAG 241.80</strain>
    </source>
</reference>
<gene>
    <name evidence="3" type="ORF">C2E20_5008</name>
</gene>
<keyword evidence="3" id="KW-0966">Cell projection</keyword>
<evidence type="ECO:0000256" key="1">
    <source>
        <dbReference type="SAM" id="MobiDB-lite"/>
    </source>
</evidence>
<feature type="domain" description="Dynein heavy chain tail" evidence="2">
    <location>
        <begin position="179"/>
        <end position="788"/>
    </location>
</feature>
<keyword evidence="4" id="KW-1185">Reference proteome</keyword>
<feature type="region of interest" description="Disordered" evidence="1">
    <location>
        <begin position="827"/>
        <end position="901"/>
    </location>
</feature>